<dbReference type="InterPro" id="IPR001227">
    <property type="entry name" value="Ac_transferase_dom_sf"/>
</dbReference>
<dbReference type="AlphaFoldDB" id="M3EF56"/>
<dbReference type="EMBL" id="AHOR02000076">
    <property type="protein sequence ID" value="EMF79708.1"/>
    <property type="molecule type" value="Genomic_DNA"/>
</dbReference>
<comment type="caution">
    <text evidence="1">The sequence shown here is derived from an EMBL/GenBank/DDBJ whole genome shotgun (WGS) entry which is preliminary data.</text>
</comment>
<evidence type="ECO:0000313" key="2">
    <source>
        <dbReference type="Proteomes" id="UP000011770"/>
    </source>
</evidence>
<proteinExistence type="predicted"/>
<accession>M3EF56</accession>
<protein>
    <submittedName>
        <fullName evidence="1">Uncharacterized protein</fullName>
    </submittedName>
</protein>
<dbReference type="Gene3D" id="3.40.366.10">
    <property type="entry name" value="Malonyl-Coenzyme A Acyl Carrier Protein, domain 2"/>
    <property type="match status" value="1"/>
</dbReference>
<evidence type="ECO:0000313" key="1">
    <source>
        <dbReference type="EMBL" id="EMF79708.1"/>
    </source>
</evidence>
<organism evidence="1 2">
    <name type="scientific">Leptospira weilii serovar Topaz str. LT2116</name>
    <dbReference type="NCBI Taxonomy" id="1088540"/>
    <lineage>
        <taxon>Bacteria</taxon>
        <taxon>Pseudomonadati</taxon>
        <taxon>Spirochaetota</taxon>
        <taxon>Spirochaetia</taxon>
        <taxon>Leptospirales</taxon>
        <taxon>Leptospiraceae</taxon>
        <taxon>Leptospira</taxon>
    </lineage>
</organism>
<gene>
    <name evidence="1" type="ORF">LEP1GSC188_1525</name>
</gene>
<sequence length="111" mass="12337">MEDTNKTIPLDMERIGFDFKGSDLKVPVYSIFDGRNMQSDAGIGLPLFREMLIKTLHWDKAVKPFVTTANVTGIDFGPSIVSQKLTQANMETSENKIYAVSSPKDIKVLLA</sequence>
<dbReference type="GO" id="GO:0016740">
    <property type="term" value="F:transferase activity"/>
    <property type="evidence" value="ECO:0007669"/>
    <property type="project" value="InterPro"/>
</dbReference>
<name>M3EF56_9LEPT</name>
<dbReference type="Proteomes" id="UP000011770">
    <property type="component" value="Unassembled WGS sequence"/>
</dbReference>
<reference evidence="1 2" key="1">
    <citation type="submission" date="2013-01" db="EMBL/GenBank/DDBJ databases">
        <authorList>
            <person name="Harkins D.M."/>
            <person name="Durkin A.S."/>
            <person name="Brinkac L.M."/>
            <person name="Haft D.H."/>
            <person name="Selengut J.D."/>
            <person name="Sanka R."/>
            <person name="DePew J."/>
            <person name="Purushe J."/>
            <person name="Tulsiani S.M."/>
            <person name="Graham G.C."/>
            <person name="Burns M.-A."/>
            <person name="Dohnt M.F."/>
            <person name="Smythe L.D."/>
            <person name="McKay D.B."/>
            <person name="Craig S.B."/>
            <person name="Vinetz J.M."/>
            <person name="Sutton G.G."/>
            <person name="Nierman W.C."/>
            <person name="Fouts D.E."/>
        </authorList>
    </citation>
    <scope>NUCLEOTIDE SEQUENCE [LARGE SCALE GENOMIC DNA]</scope>
    <source>
        <strain evidence="1 2">LT2116</strain>
    </source>
</reference>